<dbReference type="EMBL" id="MU858250">
    <property type="protein sequence ID" value="KAK4208295.1"/>
    <property type="molecule type" value="Genomic_DNA"/>
</dbReference>
<dbReference type="Proteomes" id="UP001301769">
    <property type="component" value="Unassembled WGS sequence"/>
</dbReference>
<organism evidence="2 3">
    <name type="scientific">Rhypophila decipiens</name>
    <dbReference type="NCBI Taxonomy" id="261697"/>
    <lineage>
        <taxon>Eukaryota</taxon>
        <taxon>Fungi</taxon>
        <taxon>Dikarya</taxon>
        <taxon>Ascomycota</taxon>
        <taxon>Pezizomycotina</taxon>
        <taxon>Sordariomycetes</taxon>
        <taxon>Sordariomycetidae</taxon>
        <taxon>Sordariales</taxon>
        <taxon>Naviculisporaceae</taxon>
        <taxon>Rhypophila</taxon>
    </lineage>
</organism>
<feature type="compositionally biased region" description="Gly residues" evidence="1">
    <location>
        <begin position="117"/>
        <end position="128"/>
    </location>
</feature>
<dbReference type="AlphaFoldDB" id="A0AAN6XZ74"/>
<proteinExistence type="predicted"/>
<keyword evidence="3" id="KW-1185">Reference proteome</keyword>
<evidence type="ECO:0000313" key="2">
    <source>
        <dbReference type="EMBL" id="KAK4208295.1"/>
    </source>
</evidence>
<reference evidence="2" key="1">
    <citation type="journal article" date="2023" name="Mol. Phylogenet. Evol.">
        <title>Genome-scale phylogeny and comparative genomics of the fungal order Sordariales.</title>
        <authorList>
            <person name="Hensen N."/>
            <person name="Bonometti L."/>
            <person name="Westerberg I."/>
            <person name="Brannstrom I.O."/>
            <person name="Guillou S."/>
            <person name="Cros-Aarteil S."/>
            <person name="Calhoun S."/>
            <person name="Haridas S."/>
            <person name="Kuo A."/>
            <person name="Mondo S."/>
            <person name="Pangilinan J."/>
            <person name="Riley R."/>
            <person name="LaButti K."/>
            <person name="Andreopoulos B."/>
            <person name="Lipzen A."/>
            <person name="Chen C."/>
            <person name="Yan M."/>
            <person name="Daum C."/>
            <person name="Ng V."/>
            <person name="Clum A."/>
            <person name="Steindorff A."/>
            <person name="Ohm R.A."/>
            <person name="Martin F."/>
            <person name="Silar P."/>
            <person name="Natvig D.O."/>
            <person name="Lalanne C."/>
            <person name="Gautier V."/>
            <person name="Ament-Velasquez S.L."/>
            <person name="Kruys A."/>
            <person name="Hutchinson M.I."/>
            <person name="Powell A.J."/>
            <person name="Barry K."/>
            <person name="Miller A.N."/>
            <person name="Grigoriev I.V."/>
            <person name="Debuchy R."/>
            <person name="Gladieux P."/>
            <person name="Hiltunen Thoren M."/>
            <person name="Johannesson H."/>
        </authorList>
    </citation>
    <scope>NUCLEOTIDE SEQUENCE</scope>
    <source>
        <strain evidence="2">PSN293</strain>
    </source>
</reference>
<gene>
    <name evidence="2" type="ORF">QBC37DRAFT_444015</name>
</gene>
<name>A0AAN6XZ74_9PEZI</name>
<comment type="caution">
    <text evidence="2">The sequence shown here is derived from an EMBL/GenBank/DDBJ whole genome shotgun (WGS) entry which is preliminary data.</text>
</comment>
<evidence type="ECO:0000313" key="3">
    <source>
        <dbReference type="Proteomes" id="UP001301769"/>
    </source>
</evidence>
<sequence>MQPCSRPAQIVHHFINVSHLRQIIDNTILSTNVDFLIIKDVSSSRFVEIESSRRLFGKIRFRRFDKEREILFITIPTGPHEVLHRSLWREFSNEMYALNLTRHWQELGSMTLRSGTPPGGSSGEGDSSGGPKPQRLNGWPTLIVEAGYSQTMNKLHNDMRCWFSASNHDVKIILLVKMYLPTKEIHIERWQEVIRQPQGPITRSRSALLAQTVPQLVPALQQRIIIRRNDGPPVTYSVLSGALVLDYQLLFLRLPVPPQKNIIISLQSLRDFADDVWAALLFPIGS</sequence>
<accession>A0AAN6XZ74</accession>
<feature type="region of interest" description="Disordered" evidence="1">
    <location>
        <begin position="111"/>
        <end position="136"/>
    </location>
</feature>
<protein>
    <submittedName>
        <fullName evidence="2">Uncharacterized protein</fullName>
    </submittedName>
</protein>
<evidence type="ECO:0000256" key="1">
    <source>
        <dbReference type="SAM" id="MobiDB-lite"/>
    </source>
</evidence>
<reference evidence="2" key="2">
    <citation type="submission" date="2023-05" db="EMBL/GenBank/DDBJ databases">
        <authorList>
            <consortium name="Lawrence Berkeley National Laboratory"/>
            <person name="Steindorff A."/>
            <person name="Hensen N."/>
            <person name="Bonometti L."/>
            <person name="Westerberg I."/>
            <person name="Brannstrom I.O."/>
            <person name="Guillou S."/>
            <person name="Cros-Aarteil S."/>
            <person name="Calhoun S."/>
            <person name="Haridas S."/>
            <person name="Kuo A."/>
            <person name="Mondo S."/>
            <person name="Pangilinan J."/>
            <person name="Riley R."/>
            <person name="Labutti K."/>
            <person name="Andreopoulos B."/>
            <person name="Lipzen A."/>
            <person name="Chen C."/>
            <person name="Yanf M."/>
            <person name="Daum C."/>
            <person name="Ng V."/>
            <person name="Clum A."/>
            <person name="Ohm R."/>
            <person name="Martin F."/>
            <person name="Silar P."/>
            <person name="Natvig D."/>
            <person name="Lalanne C."/>
            <person name="Gautier V."/>
            <person name="Ament-Velasquez S.L."/>
            <person name="Kruys A."/>
            <person name="Hutchinson M.I."/>
            <person name="Powell A.J."/>
            <person name="Barry K."/>
            <person name="Miller A.N."/>
            <person name="Grigoriev I.V."/>
            <person name="Debuchy R."/>
            <person name="Gladieux P."/>
            <person name="Thoren M.H."/>
            <person name="Johannesson H."/>
        </authorList>
    </citation>
    <scope>NUCLEOTIDE SEQUENCE</scope>
    <source>
        <strain evidence="2">PSN293</strain>
    </source>
</reference>